<evidence type="ECO:0000313" key="10">
    <source>
        <dbReference type="Proteomes" id="UP000464283"/>
    </source>
</evidence>
<accession>A0A6P1LEE2</accession>
<dbReference type="InterPro" id="IPR023230">
    <property type="entry name" value="Glyco_hydro_2_CS"/>
</dbReference>
<dbReference type="GeneID" id="96867160"/>
<sequence length="1043" mass="122836">MEHYKYMDKYKLEIYENPLIQSKNRLNPRAYFKEYSSLQQALEYDVNYRGKIIDLNGKWKFKLFDSPKLINSDIKKIDYTNFNDIIVPLPWQMANYGKMHYSDVWWTFPIMPPKVITNNPTGVYYKEFIIQNIDDNNDYILRLHNADSCVQVYLNDNEIGMTKGSRYTAEFKLNEYIKNGENKLLIICYQWSDGSYLEDQDQWWFSGLYRNVEILIEPKNFINDFFIKTKRLSENYYDFSLEVKLKEESNLNLNIAIFDKNKNIIFSNKFNNCSDKVFFNQRFNNINEWNAETPNLYTLVIYNDEKTWFVPHKFGFREISKNKRVLLLNGKPIMFKGVNFHSHNPKTGKFVPLSQIEKDLKIMKKHNINSVRTSHYPQVVEFYYLCDLLGLYVIDEADLEAHGFELTGDWSWTSNDEKFKLSYLERGTRMVHRDKNHTCILMWSLGNETGFGQNFIDMANAIKEIDDTRFIHYEGDFDCEVVDVHSNMYTRLEIGKHDEKRRTLQSVLDGYVGDRQYPKWKELPHIECEFAHAMGNGPGSLYDYFEIFYSNEAFAGGFVWEWYDHGIESKDQYNNVYYKYGGDFGDDPTNGTFCIDGLMMPDGTISPGLIEYKEVIAPVVLKLSEDNAKFFVTNRHDFTLLSQYDSCIKITNSNGRVIYQANIDLHDILPRTTKEFSLPKINKLKNTYYFLSLELRYKKDTMFSKQGDIVSIKNAELNFIEENKPIISDDSYIKVNDKEFELEIFTKDLKIIFDKTNSNIRSIYKNDNLIVEKGPQLNFWRGLTDNDNDQYRQIWMKQFFVHLFSESVMNYEIEHTDNGLMINVETINGAVNQAWYFTSQYRYLIHYNNTIEFEVNGKPSGLINVSEEMTQKAGSGSSIKIDPNDIVPKMLPRIGIKMKLNKSFDSFEYFGKGPGESYSDSCQANPYNLYSQTIDQSFTNYVHPQENGNKHKSLWVKPKSDFLSFKVYAPTKENRFDFSLTYYDDMHLTLTKHRNELIKDDFIHFNIDYKQNGLGSNSCGPLPMDKYKCTVEEFKIKFIMDFN</sequence>
<dbReference type="Pfam" id="PF02929">
    <property type="entry name" value="Bgal_small_N"/>
    <property type="match status" value="1"/>
</dbReference>
<dbReference type="SUPFAM" id="SSF74650">
    <property type="entry name" value="Galactose mutarotase-like"/>
    <property type="match status" value="1"/>
</dbReference>
<dbReference type="OrthoDB" id="9762066at2"/>
<dbReference type="InterPro" id="IPR006103">
    <property type="entry name" value="Glyco_hydro_2_cat"/>
</dbReference>
<dbReference type="GO" id="GO:0009341">
    <property type="term" value="C:beta-galactosidase complex"/>
    <property type="evidence" value="ECO:0007669"/>
    <property type="project" value="InterPro"/>
</dbReference>
<dbReference type="InterPro" id="IPR013783">
    <property type="entry name" value="Ig-like_fold"/>
</dbReference>
<dbReference type="PRINTS" id="PR00132">
    <property type="entry name" value="GLHYDRLASE2"/>
</dbReference>
<dbReference type="InterPro" id="IPR023232">
    <property type="entry name" value="Glyco_hydro_2_AS"/>
</dbReference>
<dbReference type="InterPro" id="IPR032312">
    <property type="entry name" value="LacZ_4"/>
</dbReference>
<evidence type="ECO:0000256" key="5">
    <source>
        <dbReference type="ARBA" id="ARBA00022801"/>
    </source>
</evidence>
<dbReference type="InterPro" id="IPR011013">
    <property type="entry name" value="Gal_mutarotase_sf_dom"/>
</dbReference>
<dbReference type="InterPro" id="IPR004199">
    <property type="entry name" value="B-gal_small/dom_5"/>
</dbReference>
<dbReference type="SUPFAM" id="SSF49785">
    <property type="entry name" value="Galactose-binding domain-like"/>
    <property type="match status" value="1"/>
</dbReference>
<evidence type="ECO:0000313" key="9">
    <source>
        <dbReference type="EMBL" id="QHG89849.1"/>
    </source>
</evidence>
<dbReference type="GO" id="GO:0005990">
    <property type="term" value="P:lactose catabolic process"/>
    <property type="evidence" value="ECO:0007669"/>
    <property type="project" value="TreeGrafter"/>
</dbReference>
<dbReference type="PROSITE" id="PS00719">
    <property type="entry name" value="GLYCOSYL_HYDROL_F2_1"/>
    <property type="match status" value="1"/>
</dbReference>
<evidence type="ECO:0000256" key="2">
    <source>
        <dbReference type="ARBA" id="ARBA00007401"/>
    </source>
</evidence>
<dbReference type="InterPro" id="IPR017853">
    <property type="entry name" value="GH"/>
</dbReference>
<dbReference type="InterPro" id="IPR006104">
    <property type="entry name" value="Glyco_hydro_2_N"/>
</dbReference>
<dbReference type="EC" id="3.2.1.23" evidence="3 8"/>
<dbReference type="Gene3D" id="2.60.120.260">
    <property type="entry name" value="Galactose-binding domain-like"/>
    <property type="match status" value="1"/>
</dbReference>
<dbReference type="EMBL" id="CP033512">
    <property type="protein sequence ID" value="QHG89849.1"/>
    <property type="molecule type" value="Genomic_DNA"/>
</dbReference>
<comment type="similarity">
    <text evidence="2 8">Belongs to the glycosyl hydrolase 2 family.</text>
</comment>
<dbReference type="Gene3D" id="2.70.98.10">
    <property type="match status" value="1"/>
</dbReference>
<dbReference type="Gene3D" id="2.60.40.10">
    <property type="entry name" value="Immunoglobulins"/>
    <property type="match status" value="2"/>
</dbReference>
<name>A0A6P1LEE2_MALIO</name>
<evidence type="ECO:0000256" key="3">
    <source>
        <dbReference type="ARBA" id="ARBA00012756"/>
    </source>
</evidence>
<gene>
    <name evidence="9" type="ORF">EER00_03060</name>
</gene>
<dbReference type="InterPro" id="IPR008979">
    <property type="entry name" value="Galactose-bd-like_sf"/>
</dbReference>
<dbReference type="InterPro" id="IPR050347">
    <property type="entry name" value="Bact_Beta-galactosidase"/>
</dbReference>
<organism evidence="9 10">
    <name type="scientific">Malacoplasma iowae 695</name>
    <dbReference type="NCBI Taxonomy" id="1048830"/>
    <lineage>
        <taxon>Bacteria</taxon>
        <taxon>Bacillati</taxon>
        <taxon>Mycoplasmatota</taxon>
        <taxon>Mycoplasmoidales</taxon>
        <taxon>Mycoplasmoidaceae</taxon>
        <taxon>Malacoplasma</taxon>
    </lineage>
</organism>
<dbReference type="Proteomes" id="UP000464283">
    <property type="component" value="Chromosome"/>
</dbReference>
<dbReference type="InterPro" id="IPR006102">
    <property type="entry name" value="Ig-like_GH2"/>
</dbReference>
<dbReference type="Gene3D" id="3.20.20.80">
    <property type="entry name" value="Glycosidases"/>
    <property type="match status" value="1"/>
</dbReference>
<dbReference type="InterPro" id="IPR006101">
    <property type="entry name" value="Glyco_hydro_2"/>
</dbReference>
<dbReference type="InterPro" id="IPR036156">
    <property type="entry name" value="Beta-gal/glucu_dom_sf"/>
</dbReference>
<dbReference type="SUPFAM" id="SSF51445">
    <property type="entry name" value="(Trans)glycosidases"/>
    <property type="match status" value="1"/>
</dbReference>
<dbReference type="InterPro" id="IPR014718">
    <property type="entry name" value="GH-type_carb-bd"/>
</dbReference>
<dbReference type="SUPFAM" id="SSF49303">
    <property type="entry name" value="beta-Galactosidase/glucuronidase domain"/>
    <property type="match status" value="2"/>
</dbReference>
<evidence type="ECO:0000256" key="1">
    <source>
        <dbReference type="ARBA" id="ARBA00001412"/>
    </source>
</evidence>
<dbReference type="Pfam" id="PF00703">
    <property type="entry name" value="Glyco_hydro_2"/>
    <property type="match status" value="1"/>
</dbReference>
<evidence type="ECO:0000256" key="8">
    <source>
        <dbReference type="RuleBase" id="RU361154"/>
    </source>
</evidence>
<reference evidence="10" key="1">
    <citation type="submission" date="2018-11" db="EMBL/GenBank/DDBJ databases">
        <title>The first complete genome sequence of Mycoplasma iowae strain 695.</title>
        <authorList>
            <person name="Ghanem M."/>
            <person name="El-Gazzar M."/>
        </authorList>
    </citation>
    <scope>NUCLEOTIDE SEQUENCE [LARGE SCALE GENOMIC DNA]</scope>
    <source>
        <strain evidence="10">695</strain>
    </source>
</reference>
<proteinExistence type="inferred from homology"/>
<dbReference type="GO" id="GO:0004565">
    <property type="term" value="F:beta-galactosidase activity"/>
    <property type="evidence" value="ECO:0007669"/>
    <property type="project" value="UniProtKB-EC"/>
</dbReference>
<dbReference type="KEGG" id="miw:EER00_03060"/>
<evidence type="ECO:0000256" key="7">
    <source>
        <dbReference type="ARBA" id="ARBA00032230"/>
    </source>
</evidence>
<dbReference type="Pfam" id="PF02836">
    <property type="entry name" value="Glyco_hydro_2_C"/>
    <property type="match status" value="1"/>
</dbReference>
<keyword evidence="5 8" id="KW-0378">Hydrolase</keyword>
<dbReference type="GO" id="GO:0030246">
    <property type="term" value="F:carbohydrate binding"/>
    <property type="evidence" value="ECO:0007669"/>
    <property type="project" value="InterPro"/>
</dbReference>
<dbReference type="PANTHER" id="PTHR46323">
    <property type="entry name" value="BETA-GALACTOSIDASE"/>
    <property type="match status" value="1"/>
</dbReference>
<dbReference type="PANTHER" id="PTHR46323:SF2">
    <property type="entry name" value="BETA-GALACTOSIDASE"/>
    <property type="match status" value="1"/>
</dbReference>
<dbReference type="RefSeq" id="WP_004025339.1">
    <property type="nucleotide sequence ID" value="NZ_AGFP01000058.1"/>
</dbReference>
<evidence type="ECO:0000256" key="4">
    <source>
        <dbReference type="ARBA" id="ARBA00013303"/>
    </source>
</evidence>
<protein>
    <recommendedName>
        <fullName evidence="4 8">Beta-galactosidase</fullName>
        <ecNumber evidence="3 8">3.2.1.23</ecNumber>
    </recommendedName>
    <alternativeName>
        <fullName evidence="7 8">Lactase</fullName>
    </alternativeName>
</protein>
<dbReference type="Pfam" id="PF02837">
    <property type="entry name" value="Glyco_hydro_2_N"/>
    <property type="match status" value="1"/>
</dbReference>
<dbReference type="Pfam" id="PF16353">
    <property type="entry name" value="LacZ_4"/>
    <property type="match status" value="1"/>
</dbReference>
<comment type="catalytic activity">
    <reaction evidence="1 8">
        <text>Hydrolysis of terminal non-reducing beta-D-galactose residues in beta-D-galactosides.</text>
        <dbReference type="EC" id="3.2.1.23"/>
    </reaction>
</comment>
<dbReference type="PROSITE" id="PS00608">
    <property type="entry name" value="GLYCOSYL_HYDROL_F2_2"/>
    <property type="match status" value="1"/>
</dbReference>
<dbReference type="AlphaFoldDB" id="A0A6P1LEE2"/>
<evidence type="ECO:0000256" key="6">
    <source>
        <dbReference type="ARBA" id="ARBA00023295"/>
    </source>
</evidence>
<dbReference type="SMART" id="SM01038">
    <property type="entry name" value="Bgal_small_N"/>
    <property type="match status" value="1"/>
</dbReference>
<keyword evidence="6 8" id="KW-0326">Glycosidase</keyword>